<feature type="transmembrane region" description="Helical" evidence="7">
    <location>
        <begin position="106"/>
        <end position="129"/>
    </location>
</feature>
<dbReference type="PROSITE" id="PS50850">
    <property type="entry name" value="MFS"/>
    <property type="match status" value="1"/>
</dbReference>
<feature type="transmembrane region" description="Helical" evidence="7">
    <location>
        <begin position="51"/>
        <end position="71"/>
    </location>
</feature>
<comment type="caution">
    <text evidence="9">The sequence shown here is derived from an EMBL/GenBank/DDBJ whole genome shotgun (WGS) entry which is preliminary data.</text>
</comment>
<dbReference type="CDD" id="cd17321">
    <property type="entry name" value="MFS_MMR_MDR_like"/>
    <property type="match status" value="1"/>
</dbReference>
<dbReference type="RefSeq" id="WP_023345540.1">
    <property type="nucleotide sequence ID" value="NZ_CP039454.1"/>
</dbReference>
<evidence type="ECO:0000313" key="9">
    <source>
        <dbReference type="EMBL" id="PNF66241.1"/>
    </source>
</evidence>
<dbReference type="Gene3D" id="1.20.1720.10">
    <property type="entry name" value="Multidrug resistance protein D"/>
    <property type="match status" value="1"/>
</dbReference>
<feature type="transmembrane region" description="Helical" evidence="7">
    <location>
        <begin position="363"/>
        <end position="389"/>
    </location>
</feature>
<protein>
    <submittedName>
        <fullName evidence="9">MFS transporter</fullName>
    </submittedName>
</protein>
<keyword evidence="4 7" id="KW-0812">Transmembrane</keyword>
<gene>
    <name evidence="9" type="ORF">C1167_23360</name>
</gene>
<feature type="transmembrane region" description="Helical" evidence="7">
    <location>
        <begin position="204"/>
        <end position="225"/>
    </location>
</feature>
<feature type="transmembrane region" description="Helical" evidence="7">
    <location>
        <begin position="15"/>
        <end position="39"/>
    </location>
</feature>
<proteinExistence type="predicted"/>
<feature type="transmembrane region" description="Helical" evidence="7">
    <location>
        <begin position="410"/>
        <end position="429"/>
    </location>
</feature>
<dbReference type="PANTHER" id="PTHR42718">
    <property type="entry name" value="MAJOR FACILITATOR SUPERFAMILY MULTIDRUG TRANSPORTER MFSC"/>
    <property type="match status" value="1"/>
</dbReference>
<feature type="transmembrane region" description="Helical" evidence="7">
    <location>
        <begin position="237"/>
        <end position="253"/>
    </location>
</feature>
<evidence type="ECO:0000256" key="6">
    <source>
        <dbReference type="ARBA" id="ARBA00023136"/>
    </source>
</evidence>
<dbReference type="SUPFAM" id="SSF103473">
    <property type="entry name" value="MFS general substrate transporter"/>
    <property type="match status" value="1"/>
</dbReference>
<dbReference type="InterPro" id="IPR011701">
    <property type="entry name" value="MFS"/>
</dbReference>
<feature type="transmembrane region" description="Helical" evidence="7">
    <location>
        <begin position="167"/>
        <end position="192"/>
    </location>
</feature>
<feature type="transmembrane region" description="Helical" evidence="7">
    <location>
        <begin position="339"/>
        <end position="357"/>
    </location>
</feature>
<name>A0ABX4VDP2_9ENTR</name>
<organism evidence="9 10">
    <name type="scientific">Enterobacter bugandensis</name>
    <dbReference type="NCBI Taxonomy" id="881260"/>
    <lineage>
        <taxon>Bacteria</taxon>
        <taxon>Pseudomonadati</taxon>
        <taxon>Pseudomonadota</taxon>
        <taxon>Gammaproteobacteria</taxon>
        <taxon>Enterobacterales</taxon>
        <taxon>Enterobacteriaceae</taxon>
        <taxon>Enterobacter</taxon>
    </lineage>
</organism>
<feature type="transmembrane region" description="Helical" evidence="7">
    <location>
        <begin position="274"/>
        <end position="296"/>
    </location>
</feature>
<dbReference type="InterPro" id="IPR036259">
    <property type="entry name" value="MFS_trans_sf"/>
</dbReference>
<accession>A0ABX4VDP2</accession>
<feature type="transmembrane region" description="Helical" evidence="7">
    <location>
        <begin position="477"/>
        <end position="496"/>
    </location>
</feature>
<evidence type="ECO:0000256" key="5">
    <source>
        <dbReference type="ARBA" id="ARBA00022989"/>
    </source>
</evidence>
<evidence type="ECO:0000256" key="3">
    <source>
        <dbReference type="ARBA" id="ARBA00022475"/>
    </source>
</evidence>
<dbReference type="EMBL" id="POUR01000002">
    <property type="protein sequence ID" value="PNF66241.1"/>
    <property type="molecule type" value="Genomic_DNA"/>
</dbReference>
<evidence type="ECO:0000259" key="8">
    <source>
        <dbReference type="PROSITE" id="PS50850"/>
    </source>
</evidence>
<keyword evidence="3" id="KW-1003">Cell membrane</keyword>
<evidence type="ECO:0000256" key="7">
    <source>
        <dbReference type="SAM" id="Phobius"/>
    </source>
</evidence>
<feature type="transmembrane region" description="Helical" evidence="7">
    <location>
        <begin position="141"/>
        <end position="161"/>
    </location>
</feature>
<evidence type="ECO:0000256" key="2">
    <source>
        <dbReference type="ARBA" id="ARBA00022448"/>
    </source>
</evidence>
<dbReference type="PANTHER" id="PTHR42718:SF47">
    <property type="entry name" value="METHYL VIOLOGEN RESISTANCE PROTEIN SMVA"/>
    <property type="match status" value="1"/>
</dbReference>
<dbReference type="Gene3D" id="1.20.1250.20">
    <property type="entry name" value="MFS general substrate transporter like domains"/>
    <property type="match status" value="1"/>
</dbReference>
<evidence type="ECO:0000256" key="4">
    <source>
        <dbReference type="ARBA" id="ARBA00022692"/>
    </source>
</evidence>
<evidence type="ECO:0000313" key="10">
    <source>
        <dbReference type="Proteomes" id="UP000236063"/>
    </source>
</evidence>
<feature type="domain" description="Major facilitator superfamily (MFS) profile" evidence="8">
    <location>
        <begin position="17"/>
        <end position="500"/>
    </location>
</feature>
<keyword evidence="6 7" id="KW-0472">Membrane</keyword>
<keyword evidence="5 7" id="KW-1133">Transmembrane helix</keyword>
<reference evidence="9 10" key="1">
    <citation type="submission" date="2018-01" db="EMBL/GenBank/DDBJ databases">
        <title>Multi-drug resistant Enterobacter species isolated from the International Space Station and comparative genomic analyses with human pathogenic strains.</title>
        <authorList>
            <person name="Singh N.K."/>
            <person name="Bezdan D."/>
            <person name="McIntyre A."/>
            <person name="Sielaff A.C."/>
            <person name="Wheeler K."/>
            <person name="Mason C."/>
            <person name="Venkateswaran K."/>
        </authorList>
    </citation>
    <scope>NUCLEOTIDE SEQUENCE [LARGE SCALE GENOMIC DNA]</scope>
    <source>
        <strain evidence="9 10">IF2SW-P2</strain>
    </source>
</reference>
<sequence length="510" mass="52415">MKHTMKPALTPLRRWALLAVVGIGLLMVALDITILYTALPSLARELHATSAQGLWIINAYPLVTAGLLLGAGTLGDRIGHRSMYLAGLVIFGLASLMAALSPTPDVLIAARVFQAVGAAAMMPATLALIRIAFENERERNLAISVWASLSLVGAVLGPLLGGVLLQHYWWGAIFLINLPIVVLAIAGTWLVAPRHNRLHDGVARPWDGVSSLQVLVALSALVAAIKECAAPQQSWPLALALLVMSAGAAALFIRRQSRLAYPLLDFSLFRNPAFTAGVLAAAFVTFATGGLLLSIAQRFQWVAGFTPLQAGLLVSAIFLGTLPSGLLGGAFLHRVGLRWLLSGGLAVGGLGVLLAVFGQPFGLAGLVTGLVVAGSGLGATISVASTAIVGNAPAHRAGMAASVEEVAYEFGSLFAVAVLGSLLAGLYSATVQLPPGVPEAARQGMAEALDIAKGAGAAGGALFEAAAQAFDHAYQRVMVAAAVLLFIGALVTAHLLRCYGPGTASASAVH</sequence>
<dbReference type="Pfam" id="PF07690">
    <property type="entry name" value="MFS_1"/>
    <property type="match status" value="1"/>
</dbReference>
<keyword evidence="2" id="KW-0813">Transport</keyword>
<comment type="subcellular location">
    <subcellularLocation>
        <location evidence="1">Cell membrane</location>
        <topology evidence="1">Multi-pass membrane protein</topology>
    </subcellularLocation>
</comment>
<dbReference type="Proteomes" id="UP000236063">
    <property type="component" value="Unassembled WGS sequence"/>
</dbReference>
<feature type="transmembrane region" description="Helical" evidence="7">
    <location>
        <begin position="83"/>
        <end position="100"/>
    </location>
</feature>
<keyword evidence="10" id="KW-1185">Reference proteome</keyword>
<evidence type="ECO:0000256" key="1">
    <source>
        <dbReference type="ARBA" id="ARBA00004651"/>
    </source>
</evidence>
<feature type="transmembrane region" description="Helical" evidence="7">
    <location>
        <begin position="308"/>
        <end position="332"/>
    </location>
</feature>
<dbReference type="InterPro" id="IPR020846">
    <property type="entry name" value="MFS_dom"/>
</dbReference>